<evidence type="ECO:0000256" key="8">
    <source>
        <dbReference type="PROSITE-ProRule" id="PRU01360"/>
    </source>
</evidence>
<dbReference type="InterPro" id="IPR037066">
    <property type="entry name" value="Plug_dom_sf"/>
</dbReference>
<protein>
    <submittedName>
        <fullName evidence="13">SusC/RagA family TonB-linked outer membrane protein</fullName>
    </submittedName>
</protein>
<dbReference type="Pfam" id="PF13715">
    <property type="entry name" value="CarbopepD_reg_2"/>
    <property type="match status" value="1"/>
</dbReference>
<keyword evidence="3 8" id="KW-1134">Transmembrane beta strand</keyword>
<dbReference type="RefSeq" id="WP_157298218.1">
    <property type="nucleotide sequence ID" value="NZ_BAAAZB010000005.1"/>
</dbReference>
<dbReference type="Gene3D" id="2.170.130.10">
    <property type="entry name" value="TonB-dependent receptor, plug domain"/>
    <property type="match status" value="1"/>
</dbReference>
<evidence type="ECO:0000256" key="2">
    <source>
        <dbReference type="ARBA" id="ARBA00022448"/>
    </source>
</evidence>
<dbReference type="PROSITE" id="PS52016">
    <property type="entry name" value="TONB_DEPENDENT_REC_3"/>
    <property type="match status" value="1"/>
</dbReference>
<reference evidence="13 14" key="1">
    <citation type="submission" date="2019-12" db="EMBL/GenBank/DDBJ databases">
        <title>The draft genomic sequence of strain Chitinophaga oryziterrae JCM 16595.</title>
        <authorList>
            <person name="Zhang X."/>
        </authorList>
    </citation>
    <scope>NUCLEOTIDE SEQUENCE [LARGE SCALE GENOMIC DNA]</scope>
    <source>
        <strain evidence="13 14">JCM 16595</strain>
    </source>
</reference>
<feature type="signal peptide" evidence="10">
    <location>
        <begin position="1"/>
        <end position="19"/>
    </location>
</feature>
<keyword evidence="5 9" id="KW-0798">TonB box</keyword>
<keyword evidence="6 8" id="KW-0472">Membrane</keyword>
<evidence type="ECO:0000259" key="12">
    <source>
        <dbReference type="Pfam" id="PF07715"/>
    </source>
</evidence>
<dbReference type="GO" id="GO:0009279">
    <property type="term" value="C:cell outer membrane"/>
    <property type="evidence" value="ECO:0007669"/>
    <property type="project" value="UniProtKB-SubCell"/>
</dbReference>
<evidence type="ECO:0000256" key="1">
    <source>
        <dbReference type="ARBA" id="ARBA00004571"/>
    </source>
</evidence>
<feature type="chain" id="PRO_5026760628" evidence="10">
    <location>
        <begin position="20"/>
        <end position="1034"/>
    </location>
</feature>
<dbReference type="Proteomes" id="UP000468388">
    <property type="component" value="Unassembled WGS sequence"/>
</dbReference>
<keyword evidence="14" id="KW-1185">Reference proteome</keyword>
<dbReference type="InterPro" id="IPR012910">
    <property type="entry name" value="Plug_dom"/>
</dbReference>
<evidence type="ECO:0000256" key="3">
    <source>
        <dbReference type="ARBA" id="ARBA00022452"/>
    </source>
</evidence>
<dbReference type="EMBL" id="WRXO01000001">
    <property type="protein sequence ID" value="MVT39552.1"/>
    <property type="molecule type" value="Genomic_DNA"/>
</dbReference>
<evidence type="ECO:0000256" key="6">
    <source>
        <dbReference type="ARBA" id="ARBA00023136"/>
    </source>
</evidence>
<evidence type="ECO:0000259" key="11">
    <source>
        <dbReference type="Pfam" id="PF00593"/>
    </source>
</evidence>
<comment type="similarity">
    <text evidence="8 9">Belongs to the TonB-dependent receptor family.</text>
</comment>
<dbReference type="AlphaFoldDB" id="A0A6N8J5V3"/>
<dbReference type="SUPFAM" id="SSF49464">
    <property type="entry name" value="Carboxypeptidase regulatory domain-like"/>
    <property type="match status" value="1"/>
</dbReference>
<keyword evidence="2 8" id="KW-0813">Transport</keyword>
<gene>
    <name evidence="13" type="ORF">GO495_03050</name>
</gene>
<feature type="domain" description="TonB-dependent receptor-like beta-barrel" evidence="11">
    <location>
        <begin position="438"/>
        <end position="805"/>
    </location>
</feature>
<dbReference type="InterPro" id="IPR023996">
    <property type="entry name" value="TonB-dep_OMP_SusC/RagA"/>
</dbReference>
<evidence type="ECO:0000313" key="13">
    <source>
        <dbReference type="EMBL" id="MVT39552.1"/>
    </source>
</evidence>
<dbReference type="InterPro" id="IPR000531">
    <property type="entry name" value="Beta-barrel_TonB"/>
</dbReference>
<dbReference type="NCBIfam" id="TIGR04057">
    <property type="entry name" value="SusC_RagA_signa"/>
    <property type="match status" value="1"/>
</dbReference>
<dbReference type="Pfam" id="PF07715">
    <property type="entry name" value="Plug"/>
    <property type="match status" value="1"/>
</dbReference>
<feature type="domain" description="TonB-dependent receptor plug" evidence="12">
    <location>
        <begin position="118"/>
        <end position="239"/>
    </location>
</feature>
<keyword evidence="4 8" id="KW-0812">Transmembrane</keyword>
<keyword evidence="10" id="KW-0732">Signal</keyword>
<dbReference type="OrthoDB" id="9768177at2"/>
<proteinExistence type="inferred from homology"/>
<evidence type="ECO:0000256" key="4">
    <source>
        <dbReference type="ARBA" id="ARBA00022692"/>
    </source>
</evidence>
<evidence type="ECO:0000256" key="10">
    <source>
        <dbReference type="SAM" id="SignalP"/>
    </source>
</evidence>
<dbReference type="Gene3D" id="2.60.40.1120">
    <property type="entry name" value="Carboxypeptidase-like, regulatory domain"/>
    <property type="match status" value="1"/>
</dbReference>
<dbReference type="InterPro" id="IPR023997">
    <property type="entry name" value="TonB-dep_OMP_SusC/RagA_CS"/>
</dbReference>
<evidence type="ECO:0000256" key="7">
    <source>
        <dbReference type="ARBA" id="ARBA00023237"/>
    </source>
</evidence>
<comment type="subcellular location">
    <subcellularLocation>
        <location evidence="1 8">Cell outer membrane</location>
        <topology evidence="1 8">Multi-pass membrane protein</topology>
    </subcellularLocation>
</comment>
<comment type="caution">
    <text evidence="13">The sequence shown here is derived from an EMBL/GenBank/DDBJ whole genome shotgun (WGS) entry which is preliminary data.</text>
</comment>
<dbReference type="InterPro" id="IPR036942">
    <property type="entry name" value="Beta-barrel_TonB_sf"/>
</dbReference>
<dbReference type="SUPFAM" id="SSF56935">
    <property type="entry name" value="Porins"/>
    <property type="match status" value="1"/>
</dbReference>
<sequence>MRQLRLLVIALLLSSVAFAQTRQLKGTVKDAKSGAPLPGVTILAKGKNLATVSGNDGSFTLNAPLGVFTLQVSLVGYGTKSMQVTADQSSLDLLMDESATQLGELVVTALGITKDVGKVGYSVSKIDGSLMTQARESNVALSLGGRIAGVSVHGSSGGPGSSARILLRGMPSMNQAGSPLFVINGVPMDNTQRGAAGEWGGADAGDGIGNINPDDIESMTVLKGQAASALYGARAANGVIQITTKSGKKGAFTVEYNMNYAIDKAIDYTDYQYTYGQGLNGVKPVNAADAQGAARFAFGGKMDGSSFTQFDGKSYAYSPYKKNIANFYRKGPSFTNTVSVSGGGEKGTFRLSMSNLDNQSIVRNSGLTRKSINLNVDQKITDKLNVKVMANYVDEQQQNKPQLSDGPLNANNGLFLAPNINEDILKPGFNPATGREIVFSDDNYVTNPWFVINKYVNNISRKRFISAITARYDLTSWLYAQGRLGYDLSNDRILKIEPSGTDYTFGSTYPGHSGSINMQTIQYYQLNGDFFLGSSTKLTEDLHLDVVAGANILKNGFDNVTISGGPFIIDNFYTPSNVYSYNRNYDYYKKESHSGYYTVDLSYKNFLTLNTTGRYDAFSTLAGVGIPSSQTHIFTPSVSGSFIFSEVAHIPHMSYGKVRASYAQTSGEPADAYKTSVYYSLEGTVNGYPTARFSNSLPSGILKPFKVKEIEVGAEVKFFDNRLGLDIAYFDRKTRNEIMQSSFSTSTGYSQGYVPTGSTQNKGLEVLLTGTPVQSKDFGWNVSFNLTSVKNKILETDQNGNTVSQGTYRAAPGSGVTAFVKGMAGPQIQAYDYSYNAKGEMIVASGLPVRGALKNWGSVLPTLYGGLNNDFNYKGFNLSFLIDYNYGNKILSATQAYTILRGLNKSTLVGRDANAITVGVNADGTTNTTAVTPKAYFQQVATGITSTSVLNGDYIKLRQVTLGYTISEKVLSGLPLIRSAQISLVGRNLWTIMKHSDNIDPEAGFSTLVRYAGIEGTSVPSTRTYGVNVNIKFK</sequence>
<dbReference type="InterPro" id="IPR039426">
    <property type="entry name" value="TonB-dep_rcpt-like"/>
</dbReference>
<evidence type="ECO:0000256" key="9">
    <source>
        <dbReference type="RuleBase" id="RU003357"/>
    </source>
</evidence>
<dbReference type="NCBIfam" id="TIGR04056">
    <property type="entry name" value="OMP_RagA_SusC"/>
    <property type="match status" value="1"/>
</dbReference>
<accession>A0A6N8J5V3</accession>
<name>A0A6N8J5V3_9BACT</name>
<organism evidence="13 14">
    <name type="scientific">Chitinophaga oryziterrae</name>
    <dbReference type="NCBI Taxonomy" id="1031224"/>
    <lineage>
        <taxon>Bacteria</taxon>
        <taxon>Pseudomonadati</taxon>
        <taxon>Bacteroidota</taxon>
        <taxon>Chitinophagia</taxon>
        <taxon>Chitinophagales</taxon>
        <taxon>Chitinophagaceae</taxon>
        <taxon>Chitinophaga</taxon>
    </lineage>
</organism>
<keyword evidence="7 8" id="KW-0998">Cell outer membrane</keyword>
<dbReference type="InterPro" id="IPR008969">
    <property type="entry name" value="CarboxyPept-like_regulatory"/>
</dbReference>
<evidence type="ECO:0000256" key="5">
    <source>
        <dbReference type="ARBA" id="ARBA00023077"/>
    </source>
</evidence>
<evidence type="ECO:0000313" key="14">
    <source>
        <dbReference type="Proteomes" id="UP000468388"/>
    </source>
</evidence>
<dbReference type="Gene3D" id="2.40.170.20">
    <property type="entry name" value="TonB-dependent receptor, beta-barrel domain"/>
    <property type="match status" value="1"/>
</dbReference>
<dbReference type="Pfam" id="PF00593">
    <property type="entry name" value="TonB_dep_Rec_b-barrel"/>
    <property type="match status" value="1"/>
</dbReference>